<protein>
    <submittedName>
        <fullName evidence="1">Uncharacterized protein</fullName>
    </submittedName>
</protein>
<dbReference type="Proteomes" id="UP001301562">
    <property type="component" value="Segment"/>
</dbReference>
<name>A0AA96KQU0_9CAUD</name>
<evidence type="ECO:0000313" key="2">
    <source>
        <dbReference type="Proteomes" id="UP001301562"/>
    </source>
</evidence>
<keyword evidence="2" id="KW-1185">Reference proteome</keyword>
<proteinExistence type="predicted"/>
<sequence length="63" mass="7469">MKEYYIGRNEGVMRSVHFVRNRKTGEVAFVERGARYNQQEWDLLHSVDTKAIEEALVQSRELK</sequence>
<reference evidence="2" key="1">
    <citation type="submission" date="2023-04" db="EMBL/GenBank/DDBJ databases">
        <title>The genome sequence of Polyangium sp. y55x31.</title>
        <authorList>
            <person name="Zhang X."/>
        </authorList>
    </citation>
    <scope>NUCLEOTIDE SEQUENCE [LARGE SCALE GENOMIC DNA]</scope>
</reference>
<organism evidence="1 2">
    <name type="scientific">Enterobacter phage SDFMU_Pec</name>
    <dbReference type="NCBI Taxonomy" id="3076136"/>
    <lineage>
        <taxon>Viruses</taxon>
        <taxon>Duplodnaviria</taxon>
        <taxon>Heunggongvirae</taxon>
        <taxon>Uroviricota</taxon>
        <taxon>Caudoviricetes</taxon>
        <taxon>Autographivirales</taxon>
        <taxon>Autoscriptoviridae</taxon>
        <taxon>Slopekvirinae</taxon>
        <taxon>Koutsourovirus</taxon>
        <taxon>Koutsourovirus Pec</taxon>
        <taxon>Koutsourovirus KDA1</taxon>
    </lineage>
</organism>
<evidence type="ECO:0000313" key="1">
    <source>
        <dbReference type="EMBL" id="WNO29618.1"/>
    </source>
</evidence>
<accession>A0AA96KQU0</accession>
<dbReference type="EMBL" id="OQ884028">
    <property type="protein sequence ID" value="WNO29618.1"/>
    <property type="molecule type" value="Genomic_DNA"/>
</dbReference>